<keyword evidence="1" id="KW-0732">Signal</keyword>
<dbReference type="EMBL" id="JASNVK010000008">
    <property type="protein sequence ID" value="MDK4300786.1"/>
    <property type="molecule type" value="Genomic_DNA"/>
</dbReference>
<sequence length="185" mass="19088">MSKKNLFSVVVMATALISAIGSSSALAETASGPGTKEVAQSNDVHGDSLLFGRPGESAREVKTIPDNNGLAFTLENSDELRLDGDTVQVFDEAGEKLLDVTPELPEGMTLWLDKEHNEVFAIQAGTSFRGCTSNKWVKWGLQAAWDGLVCVPGTAAATPLTPIGQAGVAAACHGAGSGLVTAASC</sequence>
<feature type="signal peptide" evidence="1">
    <location>
        <begin position="1"/>
        <end position="27"/>
    </location>
</feature>
<evidence type="ECO:0000313" key="2">
    <source>
        <dbReference type="EMBL" id="MDK4300786.1"/>
    </source>
</evidence>
<organism evidence="2 3">
    <name type="scientific">Corynebacterium propinquum</name>
    <dbReference type="NCBI Taxonomy" id="43769"/>
    <lineage>
        <taxon>Bacteria</taxon>
        <taxon>Bacillati</taxon>
        <taxon>Actinomycetota</taxon>
        <taxon>Actinomycetes</taxon>
        <taxon>Mycobacteriales</taxon>
        <taxon>Corynebacteriaceae</taxon>
        <taxon>Corynebacterium</taxon>
    </lineage>
</organism>
<protein>
    <recommendedName>
        <fullName evidence="4">Cell surface protein</fullName>
    </recommendedName>
</protein>
<evidence type="ECO:0000313" key="3">
    <source>
        <dbReference type="Proteomes" id="UP001243856"/>
    </source>
</evidence>
<feature type="chain" id="PRO_5045486889" description="Cell surface protein" evidence="1">
    <location>
        <begin position="28"/>
        <end position="185"/>
    </location>
</feature>
<name>A0ABT7G235_9CORY</name>
<comment type="caution">
    <text evidence="2">The sequence shown here is derived from an EMBL/GenBank/DDBJ whole genome shotgun (WGS) entry which is preliminary data.</text>
</comment>
<gene>
    <name evidence="2" type="ORF">QPX45_05900</name>
</gene>
<dbReference type="Proteomes" id="UP001243856">
    <property type="component" value="Unassembled WGS sequence"/>
</dbReference>
<accession>A0ABT7G235</accession>
<dbReference type="RefSeq" id="WP_259816324.1">
    <property type="nucleotide sequence ID" value="NZ_CP100364.1"/>
</dbReference>
<keyword evidence="3" id="KW-1185">Reference proteome</keyword>
<reference evidence="2 3" key="1">
    <citation type="submission" date="2023-05" db="EMBL/GenBank/DDBJ databases">
        <title>Metabolic capabilities are highly conserved among human nasal-associated Corynebacterium species in pangenomic analyses.</title>
        <authorList>
            <person name="Tran T.H."/>
            <person name="Roberts A.Q."/>
            <person name="Escapa I.F."/>
            <person name="Gao W."/>
            <person name="Conlan S."/>
            <person name="Kong H."/>
            <person name="Segre J.A."/>
            <person name="Kelly M.S."/>
            <person name="Lemon K.P."/>
        </authorList>
    </citation>
    <scope>NUCLEOTIDE SEQUENCE [LARGE SCALE GENOMIC DNA]</scope>
    <source>
        <strain evidence="2 3">KPL2811</strain>
    </source>
</reference>
<proteinExistence type="predicted"/>
<evidence type="ECO:0008006" key="4">
    <source>
        <dbReference type="Google" id="ProtNLM"/>
    </source>
</evidence>
<evidence type="ECO:0000256" key="1">
    <source>
        <dbReference type="SAM" id="SignalP"/>
    </source>
</evidence>